<keyword evidence="2" id="KW-1185">Reference proteome</keyword>
<proteinExistence type="predicted"/>
<dbReference type="AlphaFoldDB" id="A0A7Y4M354"/>
<dbReference type="RefSeq" id="WP_171710531.1">
    <property type="nucleotide sequence ID" value="NZ_JAAVLW010000004.1"/>
</dbReference>
<accession>A0A7Y4M354</accession>
<dbReference type="EMBL" id="JAAVLW010000004">
    <property type="protein sequence ID" value="NOJ47670.1"/>
    <property type="molecule type" value="Genomic_DNA"/>
</dbReference>
<protein>
    <submittedName>
        <fullName evidence="1">Uncharacterized protein</fullName>
    </submittedName>
</protein>
<evidence type="ECO:0000313" key="1">
    <source>
        <dbReference type="EMBL" id="NOJ47670.1"/>
    </source>
</evidence>
<sequence length="88" mass="9886">MKHPPYSGNAQIDASRLETLISDLSHLVQLLSHDIERYRETARATGSTRFAYPIAVRTMTARRDNLILTVAALERRLSESKHAVAAVR</sequence>
<comment type="caution">
    <text evidence="1">The sequence shown here is derived from an EMBL/GenBank/DDBJ whole genome shotgun (WGS) entry which is preliminary data.</text>
</comment>
<reference evidence="1 2" key="1">
    <citation type="submission" date="2020-03" db="EMBL/GenBank/DDBJ databases">
        <title>Bradyrhizobium diversity isolated from nodules of Muelleranthus trifoliolatus.</title>
        <authorList>
            <person name="Klepa M."/>
            <person name="Helene L."/>
            <person name="Hungria M."/>
        </authorList>
    </citation>
    <scope>NUCLEOTIDE SEQUENCE [LARGE SCALE GENOMIC DNA]</scope>
    <source>
        <strain evidence="1 2">WSM 1744</strain>
    </source>
</reference>
<dbReference type="Proteomes" id="UP000528734">
    <property type="component" value="Unassembled WGS sequence"/>
</dbReference>
<gene>
    <name evidence="1" type="ORF">HCN50_15665</name>
</gene>
<evidence type="ECO:0000313" key="2">
    <source>
        <dbReference type="Proteomes" id="UP000528734"/>
    </source>
</evidence>
<name>A0A7Y4M354_9BRAD</name>
<organism evidence="1 2">
    <name type="scientific">Bradyrhizobium archetypum</name>
    <dbReference type="NCBI Taxonomy" id="2721160"/>
    <lineage>
        <taxon>Bacteria</taxon>
        <taxon>Pseudomonadati</taxon>
        <taxon>Pseudomonadota</taxon>
        <taxon>Alphaproteobacteria</taxon>
        <taxon>Hyphomicrobiales</taxon>
        <taxon>Nitrobacteraceae</taxon>
        <taxon>Bradyrhizobium</taxon>
    </lineage>
</organism>